<dbReference type="EMBL" id="BJFL01000009">
    <property type="protein sequence ID" value="GDY30792.1"/>
    <property type="molecule type" value="Genomic_DNA"/>
</dbReference>
<evidence type="ECO:0000259" key="2">
    <source>
        <dbReference type="Pfam" id="PF03372"/>
    </source>
</evidence>
<accession>A0A4D4J6Q0</accession>
<feature type="transmembrane region" description="Helical" evidence="1">
    <location>
        <begin position="20"/>
        <end position="42"/>
    </location>
</feature>
<sequence length="335" mass="35214">MTQTSVAPHRERHAGRPRPPGGYGASVLVTLLAMAFLGAALLRLAGIDGNRYTVAALALTPYVVAGGTVLGLVALSLRRWATGGLVLLVAVLLAAAVAPRAFGRSRPYGTGTELRVLTANLYVGRGDAATVVNLVREHRVDVLSLQELTPEAVAALDRAGLGAELPYREFRPGPTSTGSGLAARYPLQPRSLAGPSGAQQPGALLILPTGERVELLAAHPTWPFGPGGADAWRRELAGLPEPNPEGTVRVLAGDFNATVDHAAFRRLLGLGYADAADQAGAGLLPTWPANGRRWPPVTIDHVLVDRRCPVDEVQVFDVPGSDHRALLARFSLPKP</sequence>
<dbReference type="OrthoDB" id="2340043at2"/>
<organism evidence="3 4">
    <name type="scientific">Gandjariella thermophila</name>
    <dbReference type="NCBI Taxonomy" id="1931992"/>
    <lineage>
        <taxon>Bacteria</taxon>
        <taxon>Bacillati</taxon>
        <taxon>Actinomycetota</taxon>
        <taxon>Actinomycetes</taxon>
        <taxon>Pseudonocardiales</taxon>
        <taxon>Pseudonocardiaceae</taxon>
        <taxon>Gandjariella</taxon>
    </lineage>
</organism>
<reference evidence="4" key="1">
    <citation type="submission" date="2019-04" db="EMBL/GenBank/DDBJ databases">
        <title>Draft genome sequence of Pseudonocardiaceae bacterium SL3-2-4.</title>
        <authorList>
            <person name="Ningsih F."/>
            <person name="Yokota A."/>
            <person name="Sakai Y."/>
            <person name="Nanatani K."/>
            <person name="Yabe S."/>
            <person name="Oetari A."/>
            <person name="Sjamsuridzal W."/>
        </authorList>
    </citation>
    <scope>NUCLEOTIDE SEQUENCE [LARGE SCALE GENOMIC DNA]</scope>
    <source>
        <strain evidence="4">SL3-2-4</strain>
    </source>
</reference>
<keyword evidence="3" id="KW-0255">Endonuclease</keyword>
<dbReference type="Gene3D" id="3.60.10.10">
    <property type="entry name" value="Endonuclease/exonuclease/phosphatase"/>
    <property type="match status" value="1"/>
</dbReference>
<proteinExistence type="predicted"/>
<keyword evidence="1" id="KW-0812">Transmembrane</keyword>
<evidence type="ECO:0000313" key="4">
    <source>
        <dbReference type="Proteomes" id="UP000298860"/>
    </source>
</evidence>
<comment type="caution">
    <text evidence="3">The sequence shown here is derived from an EMBL/GenBank/DDBJ whole genome shotgun (WGS) entry which is preliminary data.</text>
</comment>
<keyword evidence="1" id="KW-0472">Membrane</keyword>
<feature type="transmembrane region" description="Helical" evidence="1">
    <location>
        <begin position="54"/>
        <end position="74"/>
    </location>
</feature>
<dbReference type="Proteomes" id="UP000298860">
    <property type="component" value="Unassembled WGS sequence"/>
</dbReference>
<keyword evidence="3" id="KW-0378">Hydrolase</keyword>
<name>A0A4D4J6Q0_9PSEU</name>
<evidence type="ECO:0000256" key="1">
    <source>
        <dbReference type="SAM" id="Phobius"/>
    </source>
</evidence>
<dbReference type="Pfam" id="PF03372">
    <property type="entry name" value="Exo_endo_phos"/>
    <property type="match status" value="1"/>
</dbReference>
<dbReference type="RefSeq" id="WP_137813887.1">
    <property type="nucleotide sequence ID" value="NZ_BJFL01000009.1"/>
</dbReference>
<gene>
    <name evidence="3" type="ORF">GTS_24250</name>
</gene>
<dbReference type="SUPFAM" id="SSF56219">
    <property type="entry name" value="DNase I-like"/>
    <property type="match status" value="1"/>
</dbReference>
<dbReference type="GO" id="GO:0004519">
    <property type="term" value="F:endonuclease activity"/>
    <property type="evidence" value="ECO:0007669"/>
    <property type="project" value="UniProtKB-KW"/>
</dbReference>
<feature type="transmembrane region" description="Helical" evidence="1">
    <location>
        <begin position="80"/>
        <end position="98"/>
    </location>
</feature>
<keyword evidence="1" id="KW-1133">Transmembrane helix</keyword>
<protein>
    <submittedName>
        <fullName evidence="3">Endonuclease</fullName>
    </submittedName>
</protein>
<dbReference type="AlphaFoldDB" id="A0A4D4J6Q0"/>
<dbReference type="InterPro" id="IPR005135">
    <property type="entry name" value="Endo/exonuclease/phosphatase"/>
</dbReference>
<dbReference type="InterPro" id="IPR036691">
    <property type="entry name" value="Endo/exonu/phosph_ase_sf"/>
</dbReference>
<feature type="domain" description="Endonuclease/exonuclease/phosphatase" evidence="2">
    <location>
        <begin position="117"/>
        <end position="323"/>
    </location>
</feature>
<keyword evidence="4" id="KW-1185">Reference proteome</keyword>
<keyword evidence="3" id="KW-0540">Nuclease</keyword>
<evidence type="ECO:0000313" key="3">
    <source>
        <dbReference type="EMBL" id="GDY30792.1"/>
    </source>
</evidence>